<feature type="compositionally biased region" description="Pro residues" evidence="1">
    <location>
        <begin position="49"/>
        <end position="58"/>
    </location>
</feature>
<sequence>MKFNLQPIKLFLVLGLSCTSLLLSQNSSLGRGLGDRSNSKMIVAQTPPFEQPPVPPGRAPGGRVRGGATRGDFACPAAKPDLTALMPFTEEADGVVNVWAKTTLERPSWFFYVPYTKDVGNAVEFVLQDEDSNEIFKQPIALPDKPGVIRVSLPSTGPALTLNKQYRWFFSINCDKRKNAPWTFVEGVIQRVDLSQSTVKELETTEPLKRYAIYAQNGIWYEALATLAQLRQKNPKDTAVEAQWQNLLASIRLDDVAKKPLLLDKP</sequence>
<evidence type="ECO:0000256" key="1">
    <source>
        <dbReference type="SAM" id="MobiDB-lite"/>
    </source>
</evidence>
<dbReference type="Proteomes" id="UP000622533">
    <property type="component" value="Unassembled WGS sequence"/>
</dbReference>
<feature type="region of interest" description="Disordered" evidence="1">
    <location>
        <begin position="46"/>
        <end position="65"/>
    </location>
</feature>
<gene>
    <name evidence="3" type="ORF">IQ276_19550</name>
</gene>
<feature type="chain" id="PRO_5035241382" evidence="2">
    <location>
        <begin position="25"/>
        <end position="266"/>
    </location>
</feature>
<keyword evidence="2" id="KW-0732">Signal</keyword>
<dbReference type="InterPro" id="IPR010328">
    <property type="entry name" value="DUF928"/>
</dbReference>
<dbReference type="RefSeq" id="WP_193919035.1">
    <property type="nucleotide sequence ID" value="NZ_JADEXS020000001.1"/>
</dbReference>
<keyword evidence="4" id="KW-1185">Reference proteome</keyword>
<feature type="signal peptide" evidence="2">
    <location>
        <begin position="1"/>
        <end position="24"/>
    </location>
</feature>
<reference evidence="3" key="1">
    <citation type="submission" date="2020-10" db="EMBL/GenBank/DDBJ databases">
        <authorList>
            <person name="Castelo-Branco R."/>
            <person name="Eusebio N."/>
            <person name="Adriana R."/>
            <person name="Vieira A."/>
            <person name="Brugerolle De Fraissinette N."/>
            <person name="Rezende De Castro R."/>
            <person name="Schneider M.P."/>
            <person name="Vasconcelos V."/>
            <person name="Leao P.N."/>
        </authorList>
    </citation>
    <scope>NUCLEOTIDE SEQUENCE</scope>
    <source>
        <strain evidence="3">LEGE 12446</strain>
    </source>
</reference>
<organism evidence="3 4">
    <name type="scientific">Desmonostoc muscorum LEGE 12446</name>
    <dbReference type="NCBI Taxonomy" id="1828758"/>
    <lineage>
        <taxon>Bacteria</taxon>
        <taxon>Bacillati</taxon>
        <taxon>Cyanobacteriota</taxon>
        <taxon>Cyanophyceae</taxon>
        <taxon>Nostocales</taxon>
        <taxon>Nostocaceae</taxon>
        <taxon>Desmonostoc</taxon>
    </lineage>
</organism>
<accession>A0A8J7DC54</accession>
<dbReference type="EMBL" id="JADEXS010000281">
    <property type="protein sequence ID" value="MBE9024541.1"/>
    <property type="molecule type" value="Genomic_DNA"/>
</dbReference>
<name>A0A8J7DC54_DESMC</name>
<comment type="caution">
    <text evidence="3">The sequence shown here is derived from an EMBL/GenBank/DDBJ whole genome shotgun (WGS) entry which is preliminary data.</text>
</comment>
<dbReference type="AlphaFoldDB" id="A0A8J7DC54"/>
<evidence type="ECO:0000256" key="2">
    <source>
        <dbReference type="SAM" id="SignalP"/>
    </source>
</evidence>
<dbReference type="Pfam" id="PF06051">
    <property type="entry name" value="DUF928"/>
    <property type="match status" value="1"/>
</dbReference>
<evidence type="ECO:0000313" key="3">
    <source>
        <dbReference type="EMBL" id="MBE9024541.1"/>
    </source>
</evidence>
<proteinExistence type="predicted"/>
<evidence type="ECO:0000313" key="4">
    <source>
        <dbReference type="Proteomes" id="UP000622533"/>
    </source>
</evidence>
<protein>
    <submittedName>
        <fullName evidence="3">DUF928 domain-containing protein</fullName>
    </submittedName>
</protein>